<protein>
    <submittedName>
        <fullName evidence="9">PTS system mannose-specific IIAB component</fullName>
        <ecNumber evidence="9">2.7.1.191</ecNumber>
    </submittedName>
</protein>
<dbReference type="OrthoDB" id="7065728at2"/>
<keyword evidence="2" id="KW-0813">Transport</keyword>
<dbReference type="PROSITE" id="PS51101">
    <property type="entry name" value="PTS_EIIB_TYPE_4"/>
    <property type="match status" value="1"/>
</dbReference>
<dbReference type="GO" id="GO:0016301">
    <property type="term" value="F:kinase activity"/>
    <property type="evidence" value="ECO:0007669"/>
    <property type="project" value="UniProtKB-KW"/>
</dbReference>
<dbReference type="Gene3D" id="3.40.35.10">
    <property type="entry name" value="Phosphotransferase system, sorbose subfamily IIB component"/>
    <property type="match status" value="1"/>
</dbReference>
<keyword evidence="10" id="KW-1185">Reference proteome</keyword>
<dbReference type="InterPro" id="IPR004720">
    <property type="entry name" value="PTS_IIB_sorbose-sp"/>
</dbReference>
<dbReference type="RefSeq" id="WP_068908373.1">
    <property type="nucleotide sequence ID" value="NZ_LXEW01000024.1"/>
</dbReference>
<dbReference type="GO" id="GO:0008982">
    <property type="term" value="F:protein-N(PI)-phosphohistidine-sugar phosphotransferase activity"/>
    <property type="evidence" value="ECO:0007669"/>
    <property type="project" value="InterPro"/>
</dbReference>
<dbReference type="Pfam" id="PF03830">
    <property type="entry name" value="PTSIIB_sorb"/>
    <property type="match status" value="1"/>
</dbReference>
<accession>A0A1B7JWF3</accession>
<keyword evidence="3" id="KW-0963">Cytoplasm</keyword>
<feature type="domain" description="PTS EIIB type-4" evidence="8">
    <location>
        <begin position="1"/>
        <end position="157"/>
    </location>
</feature>
<proteinExistence type="predicted"/>
<evidence type="ECO:0000256" key="4">
    <source>
        <dbReference type="ARBA" id="ARBA00022597"/>
    </source>
</evidence>
<dbReference type="InterPro" id="IPR036667">
    <property type="entry name" value="PTS_IIB_sorbose-sp_sf"/>
</dbReference>
<keyword evidence="4" id="KW-0762">Sugar transport</keyword>
<organism evidence="9 10">
    <name type="scientific">Providencia heimbachae ATCC 35613</name>
    <dbReference type="NCBI Taxonomy" id="1354272"/>
    <lineage>
        <taxon>Bacteria</taxon>
        <taxon>Pseudomonadati</taxon>
        <taxon>Pseudomonadota</taxon>
        <taxon>Gammaproteobacteria</taxon>
        <taxon>Enterobacterales</taxon>
        <taxon>Morganellaceae</taxon>
        <taxon>Providencia</taxon>
    </lineage>
</organism>
<evidence type="ECO:0000256" key="3">
    <source>
        <dbReference type="ARBA" id="ARBA00022490"/>
    </source>
</evidence>
<dbReference type="GO" id="GO:0005737">
    <property type="term" value="C:cytoplasm"/>
    <property type="evidence" value="ECO:0007669"/>
    <property type="project" value="UniProtKB-SubCell"/>
</dbReference>
<comment type="caution">
    <text evidence="9">The sequence shown here is derived from an EMBL/GenBank/DDBJ whole genome shotgun (WGS) entry which is preliminary data.</text>
</comment>
<gene>
    <name evidence="9" type="ORF">M998_1642</name>
</gene>
<evidence type="ECO:0000256" key="2">
    <source>
        <dbReference type="ARBA" id="ARBA00022448"/>
    </source>
</evidence>
<evidence type="ECO:0000256" key="6">
    <source>
        <dbReference type="ARBA" id="ARBA00022683"/>
    </source>
</evidence>
<reference evidence="9 10" key="1">
    <citation type="submission" date="2016-04" db="EMBL/GenBank/DDBJ databases">
        <title>ATOL: Assembling a taxonomically balanced genome-scale reconstruction of the evolutionary history of the Enterobacteriaceae.</title>
        <authorList>
            <person name="Plunkett G.III."/>
            <person name="Neeno-Eckwall E.C."/>
            <person name="Glasner J.D."/>
            <person name="Perna N.T."/>
        </authorList>
    </citation>
    <scope>NUCLEOTIDE SEQUENCE [LARGE SCALE GENOMIC DNA]</scope>
    <source>
        <strain evidence="9 10">ATCC 35613</strain>
    </source>
</reference>
<keyword evidence="6" id="KW-0598">Phosphotransferase system</keyword>
<dbReference type="Proteomes" id="UP000078224">
    <property type="component" value="Unassembled WGS sequence"/>
</dbReference>
<dbReference type="EMBL" id="LXEW01000024">
    <property type="protein sequence ID" value="OAT52228.1"/>
    <property type="molecule type" value="Genomic_DNA"/>
</dbReference>
<dbReference type="GO" id="GO:0009401">
    <property type="term" value="P:phosphoenolpyruvate-dependent sugar phosphotransferase system"/>
    <property type="evidence" value="ECO:0007669"/>
    <property type="project" value="UniProtKB-KW"/>
</dbReference>
<comment type="subcellular location">
    <subcellularLocation>
        <location evidence="1">Cytoplasm</location>
    </subcellularLocation>
</comment>
<dbReference type="PATRIC" id="fig|1354272.4.peg.1670"/>
<evidence type="ECO:0000259" key="8">
    <source>
        <dbReference type="PROSITE" id="PS51101"/>
    </source>
</evidence>
<keyword evidence="7" id="KW-0418">Kinase</keyword>
<sequence length="157" mass="17772">MPINVARIDDRLIHGQVITTWVKNFDIEQVIIINDKVANDTVQQSVLTMAAPPDLKIVVFGVDKFIDVLKKAEIKRRTMLLFTNSIDVNKLVENGLKLEKLNVGGMRMQEGRRNLSRAVAVTPEEEQAFKSLINNNILIEIQMVPKDPIVELKTLLN</sequence>
<evidence type="ECO:0000256" key="1">
    <source>
        <dbReference type="ARBA" id="ARBA00004496"/>
    </source>
</evidence>
<evidence type="ECO:0000313" key="9">
    <source>
        <dbReference type="EMBL" id="OAT52228.1"/>
    </source>
</evidence>
<dbReference type="AlphaFoldDB" id="A0A1B7JWF3"/>
<evidence type="ECO:0000256" key="7">
    <source>
        <dbReference type="ARBA" id="ARBA00022777"/>
    </source>
</evidence>
<evidence type="ECO:0000313" key="10">
    <source>
        <dbReference type="Proteomes" id="UP000078224"/>
    </source>
</evidence>
<name>A0A1B7JWF3_9GAMM</name>
<dbReference type="EC" id="2.7.1.191" evidence="9"/>
<dbReference type="SUPFAM" id="SSF52728">
    <property type="entry name" value="PTS IIb component"/>
    <property type="match status" value="1"/>
</dbReference>
<keyword evidence="5 9" id="KW-0808">Transferase</keyword>
<evidence type="ECO:0000256" key="5">
    <source>
        <dbReference type="ARBA" id="ARBA00022679"/>
    </source>
</evidence>